<keyword evidence="3" id="KW-1185">Reference proteome</keyword>
<feature type="signal peptide" evidence="1">
    <location>
        <begin position="1"/>
        <end position="21"/>
    </location>
</feature>
<sequence>MKKYLIIWMALVATVFISCDADPLEHEVLNTYDGVAVGLNETFAQVSVPTTGITETFPVVITNSSTETRTFGLEYVGDAPTGGGVSLGTITVPANSLDGTASVNFDFGAINLGDGETDTFSIRATSDSTDIFGTILEIEYFKQVVCNDATFTINTDTFAEETGFFITDDATGNVVYTMPALSRGVQTYTEDIFLADGCYTATITDSYGDGQVDQNNTGDYTITCSILTFASGGGAFGASQTRQFCVNQ</sequence>
<reference evidence="2 3" key="1">
    <citation type="submission" date="2018-06" db="EMBL/GenBank/DDBJ databases">
        <title>Genomic Encyclopedia of Archaeal and Bacterial Type Strains, Phase II (KMG-II): from individual species to whole genera.</title>
        <authorList>
            <person name="Goeker M."/>
        </authorList>
    </citation>
    <scope>NUCLEOTIDE SEQUENCE [LARGE SCALE GENOMIC DNA]</scope>
    <source>
        <strain evidence="2 3">DSM 17205</strain>
    </source>
</reference>
<evidence type="ECO:0000256" key="1">
    <source>
        <dbReference type="SAM" id="SignalP"/>
    </source>
</evidence>
<keyword evidence="1" id="KW-0732">Signal</keyword>
<proteinExistence type="predicted"/>
<feature type="chain" id="PRO_5046090755" description="Lipoprotein" evidence="1">
    <location>
        <begin position="22"/>
        <end position="248"/>
    </location>
</feature>
<evidence type="ECO:0000313" key="3">
    <source>
        <dbReference type="Proteomes" id="UP000248584"/>
    </source>
</evidence>
<name>A0ABX5Q087_9FLAO</name>
<dbReference type="RefSeq" id="WP_015361176.1">
    <property type="nucleotide sequence ID" value="NZ_QKZR01000001.1"/>
</dbReference>
<evidence type="ECO:0000313" key="2">
    <source>
        <dbReference type="EMBL" id="PZX43366.1"/>
    </source>
</evidence>
<dbReference type="PROSITE" id="PS51257">
    <property type="entry name" value="PROKAR_LIPOPROTEIN"/>
    <property type="match status" value="1"/>
</dbReference>
<dbReference type="EMBL" id="QKZR01000001">
    <property type="protein sequence ID" value="PZX43366.1"/>
    <property type="molecule type" value="Genomic_DNA"/>
</dbReference>
<gene>
    <name evidence="2" type="ORF">LX97_00366</name>
</gene>
<accession>A0ABX5Q087</accession>
<comment type="caution">
    <text evidence="2">The sequence shown here is derived from an EMBL/GenBank/DDBJ whole genome shotgun (WGS) entry which is preliminary data.</text>
</comment>
<organism evidence="2 3">
    <name type="scientific">Nonlabens dokdonensis</name>
    <dbReference type="NCBI Taxonomy" id="328515"/>
    <lineage>
        <taxon>Bacteria</taxon>
        <taxon>Pseudomonadati</taxon>
        <taxon>Bacteroidota</taxon>
        <taxon>Flavobacteriia</taxon>
        <taxon>Flavobacteriales</taxon>
        <taxon>Flavobacteriaceae</taxon>
        <taxon>Nonlabens</taxon>
    </lineage>
</organism>
<protein>
    <recommendedName>
        <fullName evidence="4">Lipoprotein</fullName>
    </recommendedName>
</protein>
<evidence type="ECO:0008006" key="4">
    <source>
        <dbReference type="Google" id="ProtNLM"/>
    </source>
</evidence>
<dbReference type="Proteomes" id="UP000248584">
    <property type="component" value="Unassembled WGS sequence"/>
</dbReference>